<protein>
    <submittedName>
        <fullName evidence="8">RND transporter</fullName>
    </submittedName>
</protein>
<keyword evidence="3 6" id="KW-0812">Transmembrane</keyword>
<evidence type="ECO:0000256" key="5">
    <source>
        <dbReference type="ARBA" id="ARBA00023136"/>
    </source>
</evidence>
<evidence type="ECO:0000256" key="2">
    <source>
        <dbReference type="ARBA" id="ARBA00022475"/>
    </source>
</evidence>
<feature type="transmembrane region" description="Helical" evidence="6">
    <location>
        <begin position="562"/>
        <end position="580"/>
    </location>
</feature>
<evidence type="ECO:0000259" key="7">
    <source>
        <dbReference type="PROSITE" id="PS50156"/>
    </source>
</evidence>
<keyword evidence="9" id="KW-1185">Reference proteome</keyword>
<dbReference type="PANTHER" id="PTHR33406:SF13">
    <property type="entry name" value="MEMBRANE PROTEIN YDFJ"/>
    <property type="match status" value="1"/>
</dbReference>
<feature type="transmembrane region" description="Helical" evidence="6">
    <location>
        <begin position="219"/>
        <end position="239"/>
    </location>
</feature>
<feature type="transmembrane region" description="Helical" evidence="6">
    <location>
        <begin position="680"/>
        <end position="702"/>
    </location>
</feature>
<feature type="transmembrane region" description="Helical" evidence="6">
    <location>
        <begin position="290"/>
        <end position="310"/>
    </location>
</feature>
<evidence type="ECO:0000256" key="3">
    <source>
        <dbReference type="ARBA" id="ARBA00022692"/>
    </source>
</evidence>
<feature type="transmembrane region" description="Helical" evidence="6">
    <location>
        <begin position="653"/>
        <end position="674"/>
    </location>
</feature>
<feature type="domain" description="SSD" evidence="7">
    <location>
        <begin position="226"/>
        <end position="344"/>
    </location>
</feature>
<keyword evidence="4 6" id="KW-1133">Transmembrane helix</keyword>
<gene>
    <name evidence="8" type="ORF">GCM10007894_20130</name>
</gene>
<reference evidence="8 9" key="1">
    <citation type="journal article" date="2014" name="Int. J. Syst. Evol. Microbiol.">
        <title>Complete genome sequence of Corynebacterium casei LMG S-19264T (=DSM 44701T), isolated from a smear-ripened cheese.</title>
        <authorList>
            <consortium name="US DOE Joint Genome Institute (JGI-PGF)"/>
            <person name="Walter F."/>
            <person name="Albersmeier A."/>
            <person name="Kalinowski J."/>
            <person name="Ruckert C."/>
        </authorList>
    </citation>
    <scope>NUCLEOTIDE SEQUENCE [LARGE SCALE GENOMIC DNA]</scope>
    <source>
        <strain evidence="8 9">NBRC 112785</strain>
    </source>
</reference>
<keyword evidence="5 6" id="KW-0472">Membrane</keyword>
<feature type="transmembrane region" description="Helical" evidence="6">
    <location>
        <begin position="377"/>
        <end position="396"/>
    </location>
</feature>
<evidence type="ECO:0000313" key="8">
    <source>
        <dbReference type="EMBL" id="GLS84036.1"/>
    </source>
</evidence>
<dbReference type="InterPro" id="IPR000731">
    <property type="entry name" value="SSD"/>
</dbReference>
<feature type="transmembrane region" description="Helical" evidence="6">
    <location>
        <begin position="196"/>
        <end position="212"/>
    </location>
</feature>
<comment type="subcellular location">
    <subcellularLocation>
        <location evidence="1">Cell membrane</location>
        <topology evidence="1">Multi-pass membrane protein</topology>
    </subcellularLocation>
</comment>
<evidence type="ECO:0000256" key="6">
    <source>
        <dbReference type="SAM" id="Phobius"/>
    </source>
</evidence>
<evidence type="ECO:0000313" key="9">
    <source>
        <dbReference type="Proteomes" id="UP001157439"/>
    </source>
</evidence>
<dbReference type="AlphaFoldDB" id="A0AA37WZQ5"/>
<dbReference type="RefSeq" id="WP_158220717.1">
    <property type="nucleotide sequence ID" value="NZ_BSPO01000003.1"/>
</dbReference>
<feature type="transmembrane region" description="Helical" evidence="6">
    <location>
        <begin position="316"/>
        <end position="340"/>
    </location>
</feature>
<dbReference type="SUPFAM" id="SSF82866">
    <property type="entry name" value="Multidrug efflux transporter AcrB transmembrane domain"/>
    <property type="match status" value="2"/>
</dbReference>
<dbReference type="Pfam" id="PF03176">
    <property type="entry name" value="MMPL"/>
    <property type="match status" value="1"/>
</dbReference>
<keyword evidence="2" id="KW-1003">Cell membrane</keyword>
<dbReference type="Proteomes" id="UP001157439">
    <property type="component" value="Unassembled WGS sequence"/>
</dbReference>
<accession>A0AA37WZQ5</accession>
<dbReference type="GO" id="GO:0005886">
    <property type="term" value="C:plasma membrane"/>
    <property type="evidence" value="ECO:0007669"/>
    <property type="project" value="UniProtKB-SubCell"/>
</dbReference>
<dbReference type="Pfam" id="PF02460">
    <property type="entry name" value="Patched"/>
    <property type="match status" value="1"/>
</dbReference>
<dbReference type="PROSITE" id="PS50156">
    <property type="entry name" value="SSD"/>
    <property type="match status" value="1"/>
</dbReference>
<dbReference type="Gene3D" id="1.20.1640.10">
    <property type="entry name" value="Multidrug efflux transporter AcrB transmembrane domain"/>
    <property type="match status" value="2"/>
</dbReference>
<name>A0AA37WZQ5_9GAMM</name>
<dbReference type="EMBL" id="BSPO01000003">
    <property type="protein sequence ID" value="GLS84036.1"/>
    <property type="molecule type" value="Genomic_DNA"/>
</dbReference>
<dbReference type="InterPro" id="IPR003392">
    <property type="entry name" value="PTHD_SSD"/>
</dbReference>
<feature type="transmembrane region" description="Helical" evidence="6">
    <location>
        <begin position="614"/>
        <end position="632"/>
    </location>
</feature>
<dbReference type="PANTHER" id="PTHR33406">
    <property type="entry name" value="MEMBRANE PROTEIN MJ1562-RELATED"/>
    <property type="match status" value="1"/>
</dbReference>
<feature type="transmembrane region" description="Helical" evidence="6">
    <location>
        <begin position="585"/>
        <end position="608"/>
    </location>
</feature>
<feature type="transmembrane region" description="Helical" evidence="6">
    <location>
        <begin position="245"/>
        <end position="269"/>
    </location>
</feature>
<sequence length="722" mass="81263">MAQFWLSLIYQCRWKPVLCLWLIALAVALVGIFRVTIQTDISAYFDPNDPQTNAFYQAQKDFKLDPSLIILLEKNSPWPGSNEERQLLRLVEQLHTINGIKGIAGYPQTLTQTPLSQLPRKQRALLINDAQTAIIMQLTVDPQTLADKPRLANTLEGVSHQLAMFADKQLVDYFISGELALNWQYAQIIRQDLKRFALGLALLLSVLLLFVIRHRIWLLAMAGCALFSLISALGVAGWLGLSLAAISAFVPVVIVILSLAYTAHLYFSWRLVLRRERCAYEAMKSSLSSNLSPLFWGGITTIFGFVILAFSPSPPISSFGVLVAFAIAFNFIASYALLGVGLCHYYRSRQPYAAELVWAEQPLARLVRGCQRWRRPLLTTTFLITGLSLTFCWQLKFDDDPLGYFPEDNPFTQGTQRIEQTFYGVNQLHLVVTSEANDSSWYDTDYRQQLAAIQGYFEQRDDVTFVSSLLDYRASASQALMVAMQSNQRLFERAERASILNQAKKSTLISVYLTPTTSAQLLEFERQWLHWLSQQAFVHDTSPLLGRTLLFAQLSQHNAQRMLQAFVLALVLAFSTICLLRRDVYLASIAIIANVVPLLWAFAIWQIIGGHMSLGAAVVMGMIFGIVVDDSFHVILKTSPYRYLHQRRRRMMGIASAISLTSLALVVGFALGLLSDFAPIAELGLLSAMVIFFAWLFDLWLLPLILPKQKVQAITEAPRESI</sequence>
<dbReference type="InterPro" id="IPR004869">
    <property type="entry name" value="MMPL_dom"/>
</dbReference>
<evidence type="ECO:0000256" key="4">
    <source>
        <dbReference type="ARBA" id="ARBA00022989"/>
    </source>
</evidence>
<comment type="caution">
    <text evidence="8">The sequence shown here is derived from an EMBL/GenBank/DDBJ whole genome shotgun (WGS) entry which is preliminary data.</text>
</comment>
<evidence type="ECO:0000256" key="1">
    <source>
        <dbReference type="ARBA" id="ARBA00004651"/>
    </source>
</evidence>
<organism evidence="8 9">
    <name type="scientific">Paraferrimonas haliotis</name>
    <dbReference type="NCBI Taxonomy" id="2013866"/>
    <lineage>
        <taxon>Bacteria</taxon>
        <taxon>Pseudomonadati</taxon>
        <taxon>Pseudomonadota</taxon>
        <taxon>Gammaproteobacteria</taxon>
        <taxon>Alteromonadales</taxon>
        <taxon>Ferrimonadaceae</taxon>
        <taxon>Paraferrimonas</taxon>
    </lineage>
</organism>
<proteinExistence type="predicted"/>
<dbReference type="InterPro" id="IPR050545">
    <property type="entry name" value="Mycobact_MmpL"/>
</dbReference>